<organism evidence="1 2">
    <name type="scientific">Botrimarina hoheduenensis</name>
    <dbReference type="NCBI Taxonomy" id="2528000"/>
    <lineage>
        <taxon>Bacteria</taxon>
        <taxon>Pseudomonadati</taxon>
        <taxon>Planctomycetota</taxon>
        <taxon>Planctomycetia</taxon>
        <taxon>Pirellulales</taxon>
        <taxon>Lacipirellulaceae</taxon>
        <taxon>Botrimarina</taxon>
    </lineage>
</organism>
<dbReference type="OrthoDB" id="263408at2"/>
<dbReference type="InterPro" id="IPR011256">
    <property type="entry name" value="Reg_factor_effector_dom_sf"/>
</dbReference>
<dbReference type="Pfam" id="PF04832">
    <property type="entry name" value="SOUL"/>
    <property type="match status" value="1"/>
</dbReference>
<keyword evidence="2" id="KW-1185">Reference proteome</keyword>
<dbReference type="SUPFAM" id="SSF55136">
    <property type="entry name" value="Probable bacterial effector-binding domain"/>
    <property type="match status" value="1"/>
</dbReference>
<dbReference type="AlphaFoldDB" id="A0A5C5WBH3"/>
<dbReference type="InterPro" id="IPR006917">
    <property type="entry name" value="SOUL_heme-bd"/>
</dbReference>
<dbReference type="RefSeq" id="WP_146570244.1">
    <property type="nucleotide sequence ID" value="NZ_SJPH01000001.1"/>
</dbReference>
<proteinExistence type="predicted"/>
<accession>A0A5C5WBH3</accession>
<comment type="caution">
    <text evidence="1">The sequence shown here is derived from an EMBL/GenBank/DDBJ whole genome shotgun (WGS) entry which is preliminary data.</text>
</comment>
<gene>
    <name evidence="1" type="ORF">Pla111_00370</name>
</gene>
<evidence type="ECO:0000313" key="2">
    <source>
        <dbReference type="Proteomes" id="UP000318995"/>
    </source>
</evidence>
<name>A0A5C5WBH3_9BACT</name>
<reference evidence="1 2" key="1">
    <citation type="submission" date="2019-02" db="EMBL/GenBank/DDBJ databases">
        <title>Deep-cultivation of Planctomycetes and their phenomic and genomic characterization uncovers novel biology.</title>
        <authorList>
            <person name="Wiegand S."/>
            <person name="Jogler M."/>
            <person name="Boedeker C."/>
            <person name="Pinto D."/>
            <person name="Vollmers J."/>
            <person name="Rivas-Marin E."/>
            <person name="Kohn T."/>
            <person name="Peeters S.H."/>
            <person name="Heuer A."/>
            <person name="Rast P."/>
            <person name="Oberbeckmann S."/>
            <person name="Bunk B."/>
            <person name="Jeske O."/>
            <person name="Meyerdierks A."/>
            <person name="Storesund J.E."/>
            <person name="Kallscheuer N."/>
            <person name="Luecker S."/>
            <person name="Lage O.M."/>
            <person name="Pohl T."/>
            <person name="Merkel B.J."/>
            <person name="Hornburger P."/>
            <person name="Mueller R.-W."/>
            <person name="Bruemmer F."/>
            <person name="Labrenz M."/>
            <person name="Spormann A.M."/>
            <person name="Op Den Camp H."/>
            <person name="Overmann J."/>
            <person name="Amann R."/>
            <person name="Jetten M.S.M."/>
            <person name="Mascher T."/>
            <person name="Medema M.H."/>
            <person name="Devos D.P."/>
            <person name="Kaster A.-K."/>
            <person name="Ovreas L."/>
            <person name="Rohde M."/>
            <person name="Galperin M.Y."/>
            <person name="Jogler C."/>
        </authorList>
    </citation>
    <scope>NUCLEOTIDE SEQUENCE [LARGE SCALE GENOMIC DNA]</scope>
    <source>
        <strain evidence="1 2">Pla111</strain>
    </source>
</reference>
<sequence length="241" mass="26288">MRWTRKAWLVVTGAIATLGGIAYAAVASVERMTAPPYVAELLADLPAAAERLAPHSPAREAIESGELESAHEMLSFRPRAEAPIPEGFPAYTPVGVIELKTYPSYRKAVGASFWPLFSHIQTQGIPMTAPVEMNRADSVKGDGQMAFLYQNTKVGSPGAIDRVEVTDTAATIVASLGMRGRMNEATAADAAKRLEDWLATQSEYRRQGTGEASFRVFGYNSPMVPDREKYWEVQLLLEPAK</sequence>
<dbReference type="EMBL" id="SJPH01000001">
    <property type="protein sequence ID" value="TWT48276.1"/>
    <property type="molecule type" value="Genomic_DNA"/>
</dbReference>
<protein>
    <submittedName>
        <fullName evidence="1">SOUL heme-binding protein</fullName>
    </submittedName>
</protein>
<dbReference type="Proteomes" id="UP000318995">
    <property type="component" value="Unassembled WGS sequence"/>
</dbReference>
<evidence type="ECO:0000313" key="1">
    <source>
        <dbReference type="EMBL" id="TWT48276.1"/>
    </source>
</evidence>
<dbReference type="Gene3D" id="3.20.80.10">
    <property type="entry name" value="Regulatory factor, effector binding domain"/>
    <property type="match status" value="1"/>
</dbReference>